<sequence length="270" mass="29369">ESGFLETPIAITNTHSVGIVRDSLIQWIMNNNNFKETRFSLPVIAETYDGVLNDINGHHVKKDHVLEAILNANQFPVYEGNIGGGTGMICHQFKGGIGTSSRQININDNTYTVGTLVQANYGKRERLTINGLNVGKTLLNHFPEINSNNIPGDGSIIVIIATNAPLLPHQLKKLAKRSSLGIGNVGGIGANGSGDIFLAFSTSNKHAFSRKNISDIQMISNDMIDPFLQAVVESTEESIINSLFAAETMTGINNNKVYELPINRLKELLN</sequence>
<proteinExistence type="inferred from homology"/>
<dbReference type="GO" id="GO:0004177">
    <property type="term" value="F:aminopeptidase activity"/>
    <property type="evidence" value="ECO:0007669"/>
    <property type="project" value="TreeGrafter"/>
</dbReference>
<organism evidence="2">
    <name type="scientific">marine metagenome</name>
    <dbReference type="NCBI Taxonomy" id="408172"/>
    <lineage>
        <taxon>unclassified sequences</taxon>
        <taxon>metagenomes</taxon>
        <taxon>ecological metagenomes</taxon>
    </lineage>
</organism>
<evidence type="ECO:0000313" key="2">
    <source>
        <dbReference type="EMBL" id="SVC51831.1"/>
    </source>
</evidence>
<evidence type="ECO:0000256" key="1">
    <source>
        <dbReference type="ARBA" id="ARBA00007068"/>
    </source>
</evidence>
<dbReference type="Pfam" id="PF03576">
    <property type="entry name" value="Peptidase_S58"/>
    <property type="match status" value="1"/>
</dbReference>
<dbReference type="PANTHER" id="PTHR36512">
    <property type="entry name" value="D-AMINOPEPTIDASE"/>
    <property type="match status" value="1"/>
</dbReference>
<dbReference type="AlphaFoldDB" id="A0A382MWW7"/>
<dbReference type="InterPro" id="IPR016117">
    <property type="entry name" value="ArgJ-like_dom_sf"/>
</dbReference>
<dbReference type="Gene3D" id="3.60.70.12">
    <property type="entry name" value="L-amino peptidase D-ALA esterase/amidase"/>
    <property type="match status" value="1"/>
</dbReference>
<gene>
    <name evidence="2" type="ORF">METZ01_LOCUS304685</name>
</gene>
<feature type="non-terminal residue" evidence="2">
    <location>
        <position position="1"/>
    </location>
</feature>
<comment type="similarity">
    <text evidence="1">Belongs to the peptidase S58 family.</text>
</comment>
<reference evidence="2" key="1">
    <citation type="submission" date="2018-05" db="EMBL/GenBank/DDBJ databases">
        <authorList>
            <person name="Lanie J.A."/>
            <person name="Ng W.-L."/>
            <person name="Kazmierczak K.M."/>
            <person name="Andrzejewski T.M."/>
            <person name="Davidsen T.M."/>
            <person name="Wayne K.J."/>
            <person name="Tettelin H."/>
            <person name="Glass J.I."/>
            <person name="Rusch D."/>
            <person name="Podicherti R."/>
            <person name="Tsui H.-C.T."/>
            <person name="Winkler M.E."/>
        </authorList>
    </citation>
    <scope>NUCLEOTIDE SEQUENCE</scope>
</reference>
<dbReference type="InterPro" id="IPR005321">
    <property type="entry name" value="Peptidase_S58_DmpA"/>
</dbReference>
<dbReference type="SUPFAM" id="SSF56266">
    <property type="entry name" value="DmpA/ArgJ-like"/>
    <property type="match status" value="1"/>
</dbReference>
<evidence type="ECO:0008006" key="3">
    <source>
        <dbReference type="Google" id="ProtNLM"/>
    </source>
</evidence>
<protein>
    <recommendedName>
        <fullName evidence="3">Aminopeptidase</fullName>
    </recommendedName>
</protein>
<accession>A0A382MWW7</accession>
<dbReference type="PANTHER" id="PTHR36512:SF3">
    <property type="entry name" value="BLR5678 PROTEIN"/>
    <property type="match status" value="1"/>
</dbReference>
<name>A0A382MWW7_9ZZZZ</name>
<dbReference type="EMBL" id="UINC01095608">
    <property type="protein sequence ID" value="SVC51831.1"/>
    <property type="molecule type" value="Genomic_DNA"/>
</dbReference>